<evidence type="ECO:0000256" key="8">
    <source>
        <dbReference type="ARBA" id="ARBA00023002"/>
    </source>
</evidence>
<keyword evidence="6 13" id="KW-0479">Metal-binding</keyword>
<dbReference type="GO" id="GO:0016705">
    <property type="term" value="F:oxidoreductase activity, acting on paired donors, with incorporation or reduction of molecular oxygen"/>
    <property type="evidence" value="ECO:0007669"/>
    <property type="project" value="InterPro"/>
</dbReference>
<evidence type="ECO:0000256" key="12">
    <source>
        <dbReference type="ARBA" id="ARBA00023221"/>
    </source>
</evidence>
<dbReference type="AlphaFoldDB" id="A0A6F9DAM1"/>
<proteinExistence type="evidence at transcript level"/>
<evidence type="ECO:0000256" key="9">
    <source>
        <dbReference type="ARBA" id="ARBA00023004"/>
    </source>
</evidence>
<evidence type="ECO:0000256" key="16">
    <source>
        <dbReference type="SAM" id="Phobius"/>
    </source>
</evidence>
<evidence type="ECO:0000256" key="11">
    <source>
        <dbReference type="ARBA" id="ARBA00023136"/>
    </source>
</evidence>
<comment type="subcellular location">
    <subcellularLocation>
        <location evidence="2 13">Endoplasmic reticulum membrane</location>
    </subcellularLocation>
</comment>
<evidence type="ECO:0000256" key="4">
    <source>
        <dbReference type="ARBA" id="ARBA00010617"/>
    </source>
</evidence>
<keyword evidence="5 13" id="KW-0349">Heme</keyword>
<dbReference type="GO" id="GO:0005506">
    <property type="term" value="F:iron ion binding"/>
    <property type="evidence" value="ECO:0007669"/>
    <property type="project" value="InterPro"/>
</dbReference>
<evidence type="ECO:0000256" key="3">
    <source>
        <dbReference type="ARBA" id="ARBA00004860"/>
    </source>
</evidence>
<dbReference type="GO" id="GO:0005789">
    <property type="term" value="C:endoplasmic reticulum membrane"/>
    <property type="evidence" value="ECO:0007669"/>
    <property type="project" value="UniProtKB-SubCell"/>
</dbReference>
<dbReference type="GO" id="GO:0006699">
    <property type="term" value="P:bile acid biosynthetic process"/>
    <property type="evidence" value="ECO:0007669"/>
    <property type="project" value="TreeGrafter"/>
</dbReference>
<keyword evidence="8" id="KW-0560">Oxidoreductase</keyword>
<evidence type="ECO:0000256" key="7">
    <source>
        <dbReference type="ARBA" id="ARBA00022824"/>
    </source>
</evidence>
<evidence type="ECO:0000256" key="2">
    <source>
        <dbReference type="ARBA" id="ARBA00004586"/>
    </source>
</evidence>
<dbReference type="SUPFAM" id="SSF48264">
    <property type="entry name" value="Cytochrome P450"/>
    <property type="match status" value="1"/>
</dbReference>
<dbReference type="PANTHER" id="PTHR24304:SF4">
    <property type="entry name" value="CYTOCHROME P450"/>
    <property type="match status" value="1"/>
</dbReference>
<dbReference type="InterPro" id="IPR002403">
    <property type="entry name" value="Cyt_P450_E_grp-IV"/>
</dbReference>
<keyword evidence="16" id="KW-0812">Transmembrane</keyword>
<evidence type="ECO:0000256" key="5">
    <source>
        <dbReference type="ARBA" id="ARBA00022617"/>
    </source>
</evidence>
<protein>
    <submittedName>
        <fullName evidence="17">25-hydroxycholesterol 7-alpha-hydroxylase-like</fullName>
    </submittedName>
</protein>
<dbReference type="PIRSF" id="PIRSF000047">
    <property type="entry name" value="Cytochrome_CYPVIIA1"/>
    <property type="match status" value="1"/>
</dbReference>
<evidence type="ECO:0000256" key="6">
    <source>
        <dbReference type="ARBA" id="ARBA00022723"/>
    </source>
</evidence>
<dbReference type="GO" id="GO:0008395">
    <property type="term" value="F:steroid hydroxylase activity"/>
    <property type="evidence" value="ECO:0007669"/>
    <property type="project" value="TreeGrafter"/>
</dbReference>
<comment type="cofactor">
    <cofactor evidence="1 13 14">
        <name>heme</name>
        <dbReference type="ChEBI" id="CHEBI:30413"/>
    </cofactor>
</comment>
<keyword evidence="16" id="KW-1133">Transmembrane helix</keyword>
<evidence type="ECO:0000313" key="17">
    <source>
        <dbReference type="EMBL" id="CAB3235938.1"/>
    </source>
</evidence>
<comment type="similarity">
    <text evidence="4 13">Belongs to the cytochrome P450 family.</text>
</comment>
<feature type="binding site" evidence="15">
    <location>
        <position position="276"/>
    </location>
    <ligand>
        <name>substrate</name>
    </ligand>
</feature>
<keyword evidence="11 13" id="KW-0472">Membrane</keyword>
<dbReference type="GO" id="GO:0020037">
    <property type="term" value="F:heme binding"/>
    <property type="evidence" value="ECO:0007669"/>
    <property type="project" value="InterPro"/>
</dbReference>
<dbReference type="Pfam" id="PF00067">
    <property type="entry name" value="p450"/>
    <property type="match status" value="1"/>
</dbReference>
<feature type="transmembrane region" description="Helical" evidence="16">
    <location>
        <begin position="265"/>
        <end position="289"/>
    </location>
</feature>
<dbReference type="InterPro" id="IPR001128">
    <property type="entry name" value="Cyt_P450"/>
</dbReference>
<name>A0A6F9DAM1_9ASCI</name>
<evidence type="ECO:0000256" key="1">
    <source>
        <dbReference type="ARBA" id="ARBA00001971"/>
    </source>
</evidence>
<sequence length="489" mass="56613">MLSVLTTIFMLIFGGYFLWFVTKRRNKSSEPPIVPYWIPWLGQGLNYQKNPFTFVQACAKKYGPIFSVFMGGRYFTFVTDPFTHPTIAKESRKLNFRLQTMSLTKNVFGYKRGSVDAPTAGGHFPKYMQGENLEDLMKIMMRNLHSIRKQDRLNCADWTEIDLLRLSYDIMFTAGYKSIFGSYSKASGKQENFQDIIDDFILFDDAFPKLVQGYPASSLKGVESARGSFWKMLDSGELDERTDVYAFIDAIRRSYEDRPKDIPKMLFSILWAAESNTVLAAYWALYYVLKHPEAIVAARKEIDHMIDATSQQGNEEIHFTRADFEKMTVLESIVNESLRLGDSPSMLRLATEDYDLHVKCLDKTFRIREGDSVMVMFQLTHMDPEIYSNPEEFKYDRFLTKDSQMKTDFYKDGKPVKFHLQPFGSGLSKCPGRYFAIGELKQFLVLMLRYYDIELKDPQQATGANYNRVAFGTLPPTNECPIRFKRRVT</sequence>
<dbReference type="PRINTS" id="PR00465">
    <property type="entry name" value="EP450IV"/>
</dbReference>
<feature type="transmembrane region" description="Helical" evidence="16">
    <location>
        <begin position="6"/>
        <end position="22"/>
    </location>
</feature>
<dbReference type="PANTHER" id="PTHR24304">
    <property type="entry name" value="CYTOCHROME P450 FAMILY 7"/>
    <property type="match status" value="1"/>
</dbReference>
<feature type="binding site" description="axial binding residue" evidence="14">
    <location>
        <position position="430"/>
    </location>
    <ligand>
        <name>heme</name>
        <dbReference type="ChEBI" id="CHEBI:30413"/>
    </ligand>
    <ligandPart>
        <name>Fe</name>
        <dbReference type="ChEBI" id="CHEBI:18248"/>
    </ligandPart>
</feature>
<accession>A0A6F9DAM1</accession>
<reference evidence="17" key="1">
    <citation type="submission" date="2020-04" db="EMBL/GenBank/DDBJ databases">
        <authorList>
            <person name="Neveu A P."/>
        </authorList>
    </citation>
    <scope>NUCLEOTIDE SEQUENCE</scope>
    <source>
        <tissue evidence="17">Whole embryo</tissue>
    </source>
</reference>
<evidence type="ECO:0000256" key="14">
    <source>
        <dbReference type="PIRSR" id="PIRSR000047-1"/>
    </source>
</evidence>
<evidence type="ECO:0000256" key="10">
    <source>
        <dbReference type="ARBA" id="ARBA00023098"/>
    </source>
</evidence>
<keyword evidence="9 13" id="KW-0408">Iron</keyword>
<dbReference type="InterPro" id="IPR024204">
    <property type="entry name" value="Cyt_P450_CYP7A1-type"/>
</dbReference>
<dbReference type="Gene3D" id="1.10.630.10">
    <property type="entry name" value="Cytochrome P450"/>
    <property type="match status" value="1"/>
</dbReference>
<gene>
    <name evidence="17" type="primary">Cyp7b1</name>
</gene>
<keyword evidence="10" id="KW-0443">Lipid metabolism</keyword>
<comment type="pathway">
    <text evidence="3">Lipid metabolism; bile acid biosynthesis.</text>
</comment>
<dbReference type="GO" id="GO:0042632">
    <property type="term" value="P:cholesterol homeostasis"/>
    <property type="evidence" value="ECO:0007669"/>
    <property type="project" value="TreeGrafter"/>
</dbReference>
<keyword evidence="7 13" id="KW-0256">Endoplasmic reticulum</keyword>
<dbReference type="InterPro" id="IPR050529">
    <property type="entry name" value="CYP450_sterol_14alpha_dmase"/>
</dbReference>
<keyword evidence="12" id="KW-0753">Steroid metabolism</keyword>
<evidence type="ECO:0000256" key="15">
    <source>
        <dbReference type="PIRSR" id="PIRSR000047-2"/>
    </source>
</evidence>
<dbReference type="EMBL" id="LR784337">
    <property type="protein sequence ID" value="CAB3235938.1"/>
    <property type="molecule type" value="mRNA"/>
</dbReference>
<evidence type="ECO:0000256" key="13">
    <source>
        <dbReference type="PIRNR" id="PIRNR000047"/>
    </source>
</evidence>
<dbReference type="InterPro" id="IPR036396">
    <property type="entry name" value="Cyt_P450_sf"/>
</dbReference>
<organism evidence="17">
    <name type="scientific">Phallusia mammillata</name>
    <dbReference type="NCBI Taxonomy" id="59560"/>
    <lineage>
        <taxon>Eukaryota</taxon>
        <taxon>Metazoa</taxon>
        <taxon>Chordata</taxon>
        <taxon>Tunicata</taxon>
        <taxon>Ascidiacea</taxon>
        <taxon>Phlebobranchia</taxon>
        <taxon>Ascidiidae</taxon>
        <taxon>Phallusia</taxon>
    </lineage>
</organism>